<dbReference type="EMBL" id="FN596002">
    <property type="protein sequence ID" value="CCB56598.1"/>
    <property type="molecule type" value="Genomic_DNA"/>
</dbReference>
<reference evidence="2" key="1">
    <citation type="journal article" date="2007" name="Nature">
        <title>The grapevine genome sequence suggests ancestral hexaploidization in major angiosperm phyla.</title>
        <authorList>
            <consortium name="The French-Italian Public Consortium for Grapevine Genome Characterization."/>
            <person name="Jaillon O."/>
            <person name="Aury J.-M."/>
            <person name="Noel B."/>
            <person name="Policriti A."/>
            <person name="Clepet C."/>
            <person name="Casagrande A."/>
            <person name="Choisne N."/>
            <person name="Aubourg S."/>
            <person name="Vitulo N."/>
            <person name="Jubin C."/>
            <person name="Vezzi A."/>
            <person name="Legeai F."/>
            <person name="Hugueney P."/>
            <person name="Dasilva C."/>
            <person name="Horner D."/>
            <person name="Mica E."/>
            <person name="Jublot D."/>
            <person name="Poulain J."/>
            <person name="Bruyere C."/>
            <person name="Billault A."/>
            <person name="Segurens B."/>
            <person name="Gouyvenoux M."/>
            <person name="Ugarte E."/>
            <person name="Cattonaro F."/>
            <person name="Anthouard V."/>
            <person name="Vico V."/>
            <person name="Del Fabbro C."/>
            <person name="Alaux M."/>
            <person name="Di Gaspero G."/>
            <person name="Dumas V."/>
            <person name="Felice N."/>
            <person name="Paillard S."/>
            <person name="Juman I."/>
            <person name="Moroldo M."/>
            <person name="Scalabrin S."/>
            <person name="Canaguier A."/>
            <person name="Le Clainche I."/>
            <person name="Malacrida G."/>
            <person name="Durand E."/>
            <person name="Pesole G."/>
            <person name="Laucou V."/>
            <person name="Chatelet P."/>
            <person name="Merdinoglu D."/>
            <person name="Delledonne M."/>
            <person name="Pezzotti M."/>
            <person name="Lecharny A."/>
            <person name="Scarpelli C."/>
            <person name="Artiguenave F."/>
            <person name="Pe M.E."/>
            <person name="Valle G."/>
            <person name="Morgante M."/>
            <person name="Caboche M."/>
            <person name="Adam-Blondon A.-F."/>
            <person name="Weissenbach J."/>
            <person name="Quetier F."/>
            <person name="Wincker P."/>
        </authorList>
    </citation>
    <scope>NUCLEOTIDE SEQUENCE [LARGE SCALE GENOMIC DNA]</scope>
    <source>
        <strain evidence="2">cv. Pinot noir / PN40024</strain>
    </source>
</reference>
<dbReference type="Proteomes" id="UP000009183">
    <property type="component" value="Chromosome 1"/>
</dbReference>
<gene>
    <name evidence="1" type="ordered locus">VIT_01s0026g01350</name>
</gene>
<dbReference type="InParanoid" id="F6HPH0"/>
<keyword evidence="2" id="KW-1185">Reference proteome</keyword>
<proteinExistence type="predicted"/>
<sequence length="43" mass="4979">MVSVLVSGQRVSSSYSPQAIYMNKHGFELWRLIRSPIRDMKIP</sequence>
<dbReference type="HOGENOM" id="CLU_3243207_0_0_1"/>
<name>F6HPH0_VITVI</name>
<dbReference type="PaxDb" id="29760-VIT_01s0026g01350.t01"/>
<organism evidence="1 2">
    <name type="scientific">Vitis vinifera</name>
    <name type="common">Grape</name>
    <dbReference type="NCBI Taxonomy" id="29760"/>
    <lineage>
        <taxon>Eukaryota</taxon>
        <taxon>Viridiplantae</taxon>
        <taxon>Streptophyta</taxon>
        <taxon>Embryophyta</taxon>
        <taxon>Tracheophyta</taxon>
        <taxon>Spermatophyta</taxon>
        <taxon>Magnoliopsida</taxon>
        <taxon>eudicotyledons</taxon>
        <taxon>Gunneridae</taxon>
        <taxon>Pentapetalae</taxon>
        <taxon>rosids</taxon>
        <taxon>Vitales</taxon>
        <taxon>Vitaceae</taxon>
        <taxon>Viteae</taxon>
        <taxon>Vitis</taxon>
    </lineage>
</organism>
<accession>F6HPH0</accession>
<evidence type="ECO:0000313" key="1">
    <source>
        <dbReference type="EMBL" id="CCB56598.1"/>
    </source>
</evidence>
<evidence type="ECO:0000313" key="2">
    <source>
        <dbReference type="Proteomes" id="UP000009183"/>
    </source>
</evidence>
<dbReference type="AlphaFoldDB" id="F6HPH0"/>
<protein>
    <submittedName>
        <fullName evidence="1">Uncharacterized protein</fullName>
    </submittedName>
</protein>